<evidence type="ECO:0000313" key="2">
    <source>
        <dbReference type="Proteomes" id="UP000282311"/>
    </source>
</evidence>
<name>A0A3B0CG67_9BACL</name>
<proteinExistence type="predicted"/>
<organism evidence="1 2">
    <name type="scientific">Paenibacillus ginsengarvi</name>
    <dbReference type="NCBI Taxonomy" id="400777"/>
    <lineage>
        <taxon>Bacteria</taxon>
        <taxon>Bacillati</taxon>
        <taxon>Bacillota</taxon>
        <taxon>Bacilli</taxon>
        <taxon>Bacillales</taxon>
        <taxon>Paenibacillaceae</taxon>
        <taxon>Paenibacillus</taxon>
    </lineage>
</organism>
<dbReference type="Proteomes" id="UP000282311">
    <property type="component" value="Unassembled WGS sequence"/>
</dbReference>
<keyword evidence="2" id="KW-1185">Reference proteome</keyword>
<protein>
    <submittedName>
        <fullName evidence="1">Uncharacterized protein</fullName>
    </submittedName>
</protein>
<evidence type="ECO:0000313" key="1">
    <source>
        <dbReference type="EMBL" id="RKN84031.1"/>
    </source>
</evidence>
<accession>A0A3B0CG67</accession>
<gene>
    <name evidence="1" type="ORF">D7M11_15775</name>
</gene>
<comment type="caution">
    <text evidence="1">The sequence shown here is derived from an EMBL/GenBank/DDBJ whole genome shotgun (WGS) entry which is preliminary data.</text>
</comment>
<dbReference type="AlphaFoldDB" id="A0A3B0CG67"/>
<dbReference type="OrthoDB" id="513854at2"/>
<dbReference type="RefSeq" id="WP_120748194.1">
    <property type="nucleotide sequence ID" value="NZ_RBAH01000010.1"/>
</dbReference>
<reference evidence="1 2" key="1">
    <citation type="journal article" date="2007" name="Int. J. Syst. Evol. Microbiol.">
        <title>Paenibacillus ginsengarvi sp. nov., isolated from soil from ginseng cultivation.</title>
        <authorList>
            <person name="Yoon M.H."/>
            <person name="Ten L.N."/>
            <person name="Im W.T."/>
        </authorList>
    </citation>
    <scope>NUCLEOTIDE SEQUENCE [LARGE SCALE GENOMIC DNA]</scope>
    <source>
        <strain evidence="1 2">KCTC 13059</strain>
    </source>
</reference>
<dbReference type="EMBL" id="RBAH01000010">
    <property type="protein sequence ID" value="RKN84031.1"/>
    <property type="molecule type" value="Genomic_DNA"/>
</dbReference>
<sequence length="109" mass="12583">MSIIAYIPGARTEEERRFHVPVATETFFASYWQPAAEQLKLQWIPLFSTGVDIELVDLPDVLEELGRLKQWGQQQAPSEQREQMLSRIELLETGLPRALEYGHRVVYIG</sequence>